<keyword evidence="1" id="KW-0812">Transmembrane</keyword>
<dbReference type="Gene3D" id="1.20.1070.10">
    <property type="entry name" value="Rhodopsin 7-helix transmembrane proteins"/>
    <property type="match status" value="1"/>
</dbReference>
<dbReference type="SUPFAM" id="SSF81321">
    <property type="entry name" value="Family A G protein-coupled receptor-like"/>
    <property type="match status" value="1"/>
</dbReference>
<evidence type="ECO:0000313" key="2">
    <source>
        <dbReference type="Proteomes" id="UP000095283"/>
    </source>
</evidence>
<sequence length="95" mass="10841">MDSESQNESVIPTFEQWMAFYNETVRFEQKIGIIIPTIFAIIIIVGVVGNLLVVVVALNRQMRNSTNTLIIGWFIVPCLCHNNFKKSIFLVLIVQ</sequence>
<keyword evidence="1" id="KW-1133">Transmembrane helix</keyword>
<dbReference type="WBParaSite" id="Hba_15104">
    <property type="protein sequence ID" value="Hba_15104"/>
    <property type="gene ID" value="Hba_15104"/>
</dbReference>
<feature type="transmembrane region" description="Helical" evidence="1">
    <location>
        <begin position="31"/>
        <end position="58"/>
    </location>
</feature>
<evidence type="ECO:0000313" key="3">
    <source>
        <dbReference type="WBParaSite" id="Hba_15104"/>
    </source>
</evidence>
<keyword evidence="2" id="KW-1185">Reference proteome</keyword>
<keyword evidence="1" id="KW-0472">Membrane</keyword>
<organism evidence="2 3">
    <name type="scientific">Heterorhabditis bacteriophora</name>
    <name type="common">Entomopathogenic nematode worm</name>
    <dbReference type="NCBI Taxonomy" id="37862"/>
    <lineage>
        <taxon>Eukaryota</taxon>
        <taxon>Metazoa</taxon>
        <taxon>Ecdysozoa</taxon>
        <taxon>Nematoda</taxon>
        <taxon>Chromadorea</taxon>
        <taxon>Rhabditida</taxon>
        <taxon>Rhabditina</taxon>
        <taxon>Rhabditomorpha</taxon>
        <taxon>Strongyloidea</taxon>
        <taxon>Heterorhabditidae</taxon>
        <taxon>Heterorhabditis</taxon>
    </lineage>
</organism>
<dbReference type="AlphaFoldDB" id="A0A1I7XC60"/>
<accession>A0A1I7XC60</accession>
<protein>
    <submittedName>
        <fullName evidence="3">G_PROTEIN_RECEP_F1_2 domain-containing protein</fullName>
    </submittedName>
</protein>
<reference evidence="3" key="1">
    <citation type="submission" date="2016-11" db="UniProtKB">
        <authorList>
            <consortium name="WormBaseParasite"/>
        </authorList>
    </citation>
    <scope>IDENTIFICATION</scope>
</reference>
<dbReference type="Proteomes" id="UP000095283">
    <property type="component" value="Unplaced"/>
</dbReference>
<name>A0A1I7XC60_HETBA</name>
<evidence type="ECO:0000256" key="1">
    <source>
        <dbReference type="SAM" id="Phobius"/>
    </source>
</evidence>
<proteinExistence type="predicted"/>